<name>A0ABV2RAV3_9CAUL</name>
<organism evidence="1 2">
    <name type="scientific">Brevundimonas faecalis</name>
    <dbReference type="NCBI Taxonomy" id="947378"/>
    <lineage>
        <taxon>Bacteria</taxon>
        <taxon>Pseudomonadati</taxon>
        <taxon>Pseudomonadota</taxon>
        <taxon>Alphaproteobacteria</taxon>
        <taxon>Caulobacterales</taxon>
        <taxon>Caulobacteraceae</taxon>
        <taxon>Brevundimonas</taxon>
    </lineage>
</organism>
<sequence>MRTPNLDKQADIATEVATAALEAAIKAVRSVSDGERVGEDEILGVLIGLLRAAGRWASFTTGAEMDEGVHQALAHVLEQERATRLENPGETIQ</sequence>
<gene>
    <name evidence="1" type="ORF">ABIE19_001651</name>
</gene>
<protein>
    <submittedName>
        <fullName evidence="1">Uncharacterized protein</fullName>
    </submittedName>
</protein>
<comment type="caution">
    <text evidence="1">The sequence shown here is derived from an EMBL/GenBank/DDBJ whole genome shotgun (WGS) entry which is preliminary data.</text>
</comment>
<dbReference type="RefSeq" id="WP_354088676.1">
    <property type="nucleotide sequence ID" value="NZ_JBEPTF010000002.1"/>
</dbReference>
<evidence type="ECO:0000313" key="1">
    <source>
        <dbReference type="EMBL" id="MET4683721.1"/>
    </source>
</evidence>
<keyword evidence="2" id="KW-1185">Reference proteome</keyword>
<dbReference type="Proteomes" id="UP001549313">
    <property type="component" value="Unassembled WGS sequence"/>
</dbReference>
<proteinExistence type="predicted"/>
<accession>A0ABV2RAV3</accession>
<reference evidence="1 2" key="1">
    <citation type="submission" date="2024-06" db="EMBL/GenBank/DDBJ databases">
        <title>Sorghum-associated microbial communities from plants grown in Nebraska, USA.</title>
        <authorList>
            <person name="Schachtman D."/>
        </authorList>
    </citation>
    <scope>NUCLEOTIDE SEQUENCE [LARGE SCALE GENOMIC DNA]</scope>
    <source>
        <strain evidence="1 2">2814</strain>
    </source>
</reference>
<dbReference type="EMBL" id="JBEPTF010000002">
    <property type="protein sequence ID" value="MET4683721.1"/>
    <property type="molecule type" value="Genomic_DNA"/>
</dbReference>
<evidence type="ECO:0000313" key="2">
    <source>
        <dbReference type="Proteomes" id="UP001549313"/>
    </source>
</evidence>